<comment type="caution">
    <text evidence="1">The sequence shown here is derived from an EMBL/GenBank/DDBJ whole genome shotgun (WGS) entry which is preliminary data.</text>
</comment>
<evidence type="ECO:0000313" key="3">
    <source>
        <dbReference type="EMBL" id="KRZ31254.1"/>
    </source>
</evidence>
<organism evidence="1 4">
    <name type="scientific">Trichinella pseudospiralis</name>
    <name type="common">Parasitic roundworm</name>
    <dbReference type="NCBI Taxonomy" id="6337"/>
    <lineage>
        <taxon>Eukaryota</taxon>
        <taxon>Metazoa</taxon>
        <taxon>Ecdysozoa</taxon>
        <taxon>Nematoda</taxon>
        <taxon>Enoplea</taxon>
        <taxon>Dorylaimia</taxon>
        <taxon>Trichinellida</taxon>
        <taxon>Trichinellidae</taxon>
        <taxon>Trichinella</taxon>
    </lineage>
</organism>
<dbReference type="Proteomes" id="UP000054632">
    <property type="component" value="Unassembled WGS sequence"/>
</dbReference>
<evidence type="ECO:0000313" key="5">
    <source>
        <dbReference type="Proteomes" id="UP000054805"/>
    </source>
</evidence>
<dbReference type="AlphaFoldDB" id="A0A0V1EG58"/>
<evidence type="ECO:0000313" key="2">
    <source>
        <dbReference type="EMBL" id="KRZ22956.1"/>
    </source>
</evidence>
<gene>
    <name evidence="1" type="ORF">T4A_11118</name>
    <name evidence="2" type="ORF">T4B_1973</name>
    <name evidence="3" type="ORF">T4C_195</name>
</gene>
<dbReference type="EMBL" id="JYDR01000041">
    <property type="protein sequence ID" value="KRY72779.1"/>
    <property type="molecule type" value="Genomic_DNA"/>
</dbReference>
<proteinExistence type="predicted"/>
<dbReference type="EMBL" id="JYDS01000158">
    <property type="protein sequence ID" value="KRZ22956.1"/>
    <property type="molecule type" value="Genomic_DNA"/>
</dbReference>
<protein>
    <submittedName>
        <fullName evidence="1">Uncharacterized protein</fullName>
    </submittedName>
</protein>
<evidence type="ECO:0000313" key="4">
    <source>
        <dbReference type="Proteomes" id="UP000054632"/>
    </source>
</evidence>
<keyword evidence="5" id="KW-1185">Reference proteome</keyword>
<dbReference type="EMBL" id="JYDV01000121">
    <property type="protein sequence ID" value="KRZ31254.1"/>
    <property type="molecule type" value="Genomic_DNA"/>
</dbReference>
<dbReference type="Proteomes" id="UP000054826">
    <property type="component" value="Unassembled WGS sequence"/>
</dbReference>
<accession>A0A0V1EG58</accession>
<evidence type="ECO:0000313" key="1">
    <source>
        <dbReference type="EMBL" id="KRY72779.1"/>
    </source>
</evidence>
<reference evidence="4 5" key="1">
    <citation type="submission" date="2015-01" db="EMBL/GenBank/DDBJ databases">
        <title>Evolution of Trichinella species and genotypes.</title>
        <authorList>
            <person name="Korhonen P.K."/>
            <person name="Edoardo P."/>
            <person name="Giuseppe L.R."/>
            <person name="Gasser R.B."/>
        </authorList>
    </citation>
    <scope>NUCLEOTIDE SEQUENCE [LARGE SCALE GENOMIC DNA]</scope>
    <source>
        <strain evidence="1">ISS13</strain>
        <strain evidence="3">ISS176</strain>
        <strain evidence="2">ISS588</strain>
    </source>
</reference>
<sequence>MKLLGNVYRSGSSSSNFREAIITPDEMSIENDAEARISSELRLLGRGGRDTFQVAILQNCPTSRR</sequence>
<dbReference type="Proteomes" id="UP000054805">
    <property type="component" value="Unassembled WGS sequence"/>
</dbReference>
<name>A0A0V1EG58_TRIPS</name>